<sequence length="392" mass="40448">MSLRFDQSVRLPAPLSRLVRLTARVVPRRLDWVLLAAVLTLGVLGALMVWSATLQPGGPPGPTGHAWRHLGHLLLALPLCLAVAAVDHRRVRAYAPVLLVAVTVALLLVLGPLGEVVNGSRAWIAVGGLQAQPAETAKIALILTVAAVLGGPPDRTRAPAAREVLLSLGVLAVPTGLVLLQPDLGSALVLGVIHLAMLALSGASPRWPLGLLGCGALGALAVWWLGLLKDYQVARLVSFLDPGADPLGAGYNVNQALIAVGSGGLGGAGLFQGWQTSGKLVPEQHTDFIFSVVAEELGFAGGCAVIVLLGVVLLRVLRTAARCDQPYGRLVCVGVAAWFCFQVFVNIGMTLGLSPVTGLPLPFVSYGGSAAVANLTAVGLVLGVHARTGEAR</sequence>
<evidence type="ECO:0000256" key="5">
    <source>
        <dbReference type="ARBA" id="ARBA00022989"/>
    </source>
</evidence>
<feature type="transmembrane region" description="Helical" evidence="9">
    <location>
        <begin position="134"/>
        <end position="152"/>
    </location>
</feature>
<organism evidence="10 11">
    <name type="scientific">Thermobifida alba</name>
    <name type="common">Thermomonospora alba</name>
    <dbReference type="NCBI Taxonomy" id="53522"/>
    <lineage>
        <taxon>Bacteria</taxon>
        <taxon>Bacillati</taxon>
        <taxon>Actinomycetota</taxon>
        <taxon>Actinomycetes</taxon>
        <taxon>Streptosporangiales</taxon>
        <taxon>Nocardiopsidaceae</taxon>
        <taxon>Thermobifida</taxon>
    </lineage>
</organism>
<feature type="transmembrane region" description="Helical" evidence="9">
    <location>
        <begin position="93"/>
        <end position="114"/>
    </location>
</feature>
<feature type="transmembrane region" description="Helical" evidence="9">
    <location>
        <begin position="363"/>
        <end position="384"/>
    </location>
</feature>
<evidence type="ECO:0000256" key="9">
    <source>
        <dbReference type="SAM" id="Phobius"/>
    </source>
</evidence>
<evidence type="ECO:0000313" key="10">
    <source>
        <dbReference type="EMBL" id="UPT21408.1"/>
    </source>
</evidence>
<dbReference type="Proteomes" id="UP000832041">
    <property type="component" value="Chromosome"/>
</dbReference>
<dbReference type="NCBIfam" id="TIGR02210">
    <property type="entry name" value="rodA_shape"/>
    <property type="match status" value="1"/>
</dbReference>
<keyword evidence="3 9" id="KW-0812">Transmembrane</keyword>
<feature type="transmembrane region" description="Helical" evidence="9">
    <location>
        <begin position="30"/>
        <end position="50"/>
    </location>
</feature>
<dbReference type="Pfam" id="PF01098">
    <property type="entry name" value="FTSW_RODA_SPOVE"/>
    <property type="match status" value="1"/>
</dbReference>
<gene>
    <name evidence="10" type="primary">rodA</name>
    <name evidence="10" type="ORF">FOF52_10945</name>
</gene>
<comment type="subcellular location">
    <subcellularLocation>
        <location evidence="1">Membrane</location>
        <topology evidence="1">Multi-pass membrane protein</topology>
    </subcellularLocation>
</comment>
<evidence type="ECO:0000256" key="3">
    <source>
        <dbReference type="ARBA" id="ARBA00022692"/>
    </source>
</evidence>
<dbReference type="EMBL" id="CP051627">
    <property type="protein sequence ID" value="UPT21408.1"/>
    <property type="molecule type" value="Genomic_DNA"/>
</dbReference>
<evidence type="ECO:0000256" key="7">
    <source>
        <dbReference type="ARBA" id="ARBA00044770"/>
    </source>
</evidence>
<evidence type="ECO:0000256" key="1">
    <source>
        <dbReference type="ARBA" id="ARBA00004141"/>
    </source>
</evidence>
<dbReference type="EC" id="2.4.99.28" evidence="7"/>
<protein>
    <recommendedName>
        <fullName evidence="7">peptidoglycan glycosyltransferase</fullName>
        <ecNumber evidence="7">2.4.99.28</ecNumber>
    </recommendedName>
</protein>
<dbReference type="PANTHER" id="PTHR30474">
    <property type="entry name" value="CELL CYCLE PROTEIN"/>
    <property type="match status" value="1"/>
</dbReference>
<evidence type="ECO:0000256" key="6">
    <source>
        <dbReference type="ARBA" id="ARBA00023136"/>
    </source>
</evidence>
<dbReference type="RefSeq" id="WP_248589880.1">
    <property type="nucleotide sequence ID" value="NZ_BAABEB010000002.1"/>
</dbReference>
<keyword evidence="11" id="KW-1185">Reference proteome</keyword>
<dbReference type="InterPro" id="IPR001182">
    <property type="entry name" value="FtsW/RodA"/>
</dbReference>
<evidence type="ECO:0000313" key="11">
    <source>
        <dbReference type="Proteomes" id="UP000832041"/>
    </source>
</evidence>
<feature type="transmembrane region" description="Helical" evidence="9">
    <location>
        <begin position="297"/>
        <end position="317"/>
    </location>
</feature>
<accession>A0ABY4L552</accession>
<comment type="catalytic activity">
    <reaction evidence="8">
        <text>[GlcNAc-(1-&gt;4)-Mur2Ac(oyl-L-Ala-gamma-D-Glu-L-Lys-D-Ala-D-Ala)](n)-di-trans,octa-cis-undecaprenyl diphosphate + beta-D-GlcNAc-(1-&gt;4)-Mur2Ac(oyl-L-Ala-gamma-D-Glu-L-Lys-D-Ala-D-Ala)-di-trans,octa-cis-undecaprenyl diphosphate = [GlcNAc-(1-&gt;4)-Mur2Ac(oyl-L-Ala-gamma-D-Glu-L-Lys-D-Ala-D-Ala)](n+1)-di-trans,octa-cis-undecaprenyl diphosphate + di-trans,octa-cis-undecaprenyl diphosphate + H(+)</text>
        <dbReference type="Rhea" id="RHEA:23708"/>
        <dbReference type="Rhea" id="RHEA-COMP:9602"/>
        <dbReference type="Rhea" id="RHEA-COMP:9603"/>
        <dbReference type="ChEBI" id="CHEBI:15378"/>
        <dbReference type="ChEBI" id="CHEBI:58405"/>
        <dbReference type="ChEBI" id="CHEBI:60033"/>
        <dbReference type="ChEBI" id="CHEBI:78435"/>
        <dbReference type="EC" id="2.4.99.28"/>
    </reaction>
</comment>
<dbReference type="PANTHER" id="PTHR30474:SF14">
    <property type="entry name" value="CELL CYCLE PROTEIN"/>
    <property type="match status" value="1"/>
</dbReference>
<keyword evidence="4" id="KW-0133">Cell shape</keyword>
<dbReference type="PROSITE" id="PS00428">
    <property type="entry name" value="FTSW_RODA_SPOVE"/>
    <property type="match status" value="1"/>
</dbReference>
<dbReference type="InterPro" id="IPR011923">
    <property type="entry name" value="RodA/MrdB"/>
</dbReference>
<feature type="transmembrane region" description="Helical" evidence="9">
    <location>
        <begin position="329"/>
        <end position="351"/>
    </location>
</feature>
<reference evidence="10 11" key="1">
    <citation type="submission" date="2020-04" db="EMBL/GenBank/DDBJ databases">
        <title>Thermobifida alba genome sequencing and assembly.</title>
        <authorList>
            <person name="Luzics S."/>
            <person name="Horvath B."/>
            <person name="Nagy I."/>
            <person name="Toth A."/>
            <person name="Nagy I."/>
            <person name="Kukolya J."/>
        </authorList>
    </citation>
    <scope>NUCLEOTIDE SEQUENCE [LARGE SCALE GENOMIC DNA]</scope>
    <source>
        <strain evidence="10 11">DSM 43795</strain>
    </source>
</reference>
<comment type="pathway">
    <text evidence="2">Cell wall biogenesis; peptidoglycan biosynthesis.</text>
</comment>
<keyword evidence="5 9" id="KW-1133">Transmembrane helix</keyword>
<evidence type="ECO:0000256" key="4">
    <source>
        <dbReference type="ARBA" id="ARBA00022960"/>
    </source>
</evidence>
<proteinExistence type="predicted"/>
<evidence type="ECO:0000256" key="8">
    <source>
        <dbReference type="ARBA" id="ARBA00049902"/>
    </source>
</evidence>
<dbReference type="InterPro" id="IPR018365">
    <property type="entry name" value="Cell_cycle_FtsW-rel_CS"/>
</dbReference>
<feature type="transmembrane region" description="Helical" evidence="9">
    <location>
        <begin position="70"/>
        <end position="86"/>
    </location>
</feature>
<feature type="transmembrane region" description="Helical" evidence="9">
    <location>
        <begin position="164"/>
        <end position="180"/>
    </location>
</feature>
<feature type="transmembrane region" description="Helical" evidence="9">
    <location>
        <begin position="209"/>
        <end position="226"/>
    </location>
</feature>
<keyword evidence="6 9" id="KW-0472">Membrane</keyword>
<name>A0ABY4L552_THEAE</name>
<evidence type="ECO:0000256" key="2">
    <source>
        <dbReference type="ARBA" id="ARBA00004752"/>
    </source>
</evidence>